<dbReference type="EMBL" id="CM047586">
    <property type="protein sequence ID" value="KAI9909344.1"/>
    <property type="molecule type" value="Genomic_DNA"/>
</dbReference>
<organism evidence="1 2">
    <name type="scientific">Peronosclerospora sorghi</name>
    <dbReference type="NCBI Taxonomy" id="230839"/>
    <lineage>
        <taxon>Eukaryota</taxon>
        <taxon>Sar</taxon>
        <taxon>Stramenopiles</taxon>
        <taxon>Oomycota</taxon>
        <taxon>Peronosporomycetes</taxon>
        <taxon>Peronosporales</taxon>
        <taxon>Peronosporaceae</taxon>
        <taxon>Peronosclerospora</taxon>
    </lineage>
</organism>
<accession>A0ACC0VS85</accession>
<dbReference type="Proteomes" id="UP001163321">
    <property type="component" value="Chromosome 7"/>
</dbReference>
<name>A0ACC0VS85_9STRA</name>
<keyword evidence="2" id="KW-1185">Reference proteome</keyword>
<sequence>MDHAVMNMIEKERGEYGKQRLFGAIGWGTGAYITGLVVAAAGISWAFRISLLFMFISLLVLHTIPLVKHDHDRDQHSAIKGKATSVRHAGVGEKMRRIFEKKDLIMLLLVVFFMGLMYGVLSSFLALNLFNLSGKNAQIVGIAIMCETMSELPAFFFSHVIIKKLGAVKVLLVSIVAYALRITYYAIMTNAWGAIPFEFLHGCTFGLAWAVCTQYVYAAAPKGAEGTVMGLLNATQNGMARAVGTIIGGYFYQLYGARVMWAVTDLGVPLALIFLSVFAYFRSELEECTNEGLTRTHKANLKSRLRARSGVTANTSWYDLKRWYEKMRAIPIDNDTCFVAKDDSDEVTTFRFSLTTRRLLDTAASADCQHAEATYKLVSQGLPF</sequence>
<evidence type="ECO:0000313" key="1">
    <source>
        <dbReference type="EMBL" id="KAI9909344.1"/>
    </source>
</evidence>
<protein>
    <submittedName>
        <fullName evidence="1">Uncharacterized protein</fullName>
    </submittedName>
</protein>
<reference evidence="1 2" key="1">
    <citation type="journal article" date="2022" name="bioRxiv">
        <title>The genome of the oomycete Peronosclerospora sorghi, a cosmopolitan pathogen of maize and sorghum, is inflated with dispersed pseudogenes.</title>
        <authorList>
            <person name="Fletcher K."/>
            <person name="Martin F."/>
            <person name="Isakeit T."/>
            <person name="Cavanaugh K."/>
            <person name="Magill C."/>
            <person name="Michelmore R."/>
        </authorList>
    </citation>
    <scope>NUCLEOTIDE SEQUENCE [LARGE SCALE GENOMIC DNA]</scope>
    <source>
        <strain evidence="1">P6</strain>
    </source>
</reference>
<comment type="caution">
    <text evidence="1">The sequence shown here is derived from an EMBL/GenBank/DDBJ whole genome shotgun (WGS) entry which is preliminary data.</text>
</comment>
<evidence type="ECO:0000313" key="2">
    <source>
        <dbReference type="Proteomes" id="UP001163321"/>
    </source>
</evidence>
<gene>
    <name evidence="1" type="ORF">PsorP6_015284</name>
</gene>
<proteinExistence type="predicted"/>